<accession>A0ACC6MQY6</accession>
<evidence type="ECO:0000313" key="1">
    <source>
        <dbReference type="EMBL" id="MEA3515758.1"/>
    </source>
</evidence>
<evidence type="ECO:0000313" key="2">
    <source>
        <dbReference type="Proteomes" id="UP001304050"/>
    </source>
</evidence>
<sequence>MFVLPRSILFRRPPALPTSERTYRLAHRRHVCTDNHGLSIPCWRPHGAGASWSCALLGTGGEKIFIYGDAPRWLANFPANGLPILRSTRLFKTAGLGIEPLAAESDRNHIPFLQSWTIRASTTEQVIIEALDELPENESFHNIDAIFEGLTTLRPRRMTELLTDCTRVQDEGPTDPLFRTLLVYVASSGRPRTKCWMSGAVPERHPVAP</sequence>
<dbReference type="EMBL" id="JAYESG010000001">
    <property type="protein sequence ID" value="MEA3515758.1"/>
    <property type="molecule type" value="Genomic_DNA"/>
</dbReference>
<organism evidence="1 2">
    <name type="scientific">Rhizobium mulingense</name>
    <dbReference type="NCBI Taxonomy" id="3031128"/>
    <lineage>
        <taxon>Bacteria</taxon>
        <taxon>Pseudomonadati</taxon>
        <taxon>Pseudomonadota</taxon>
        <taxon>Alphaproteobacteria</taxon>
        <taxon>Hyphomicrobiales</taxon>
        <taxon>Rhizobiaceae</taxon>
        <taxon>Rhizobium/Agrobacterium group</taxon>
        <taxon>Rhizobium</taxon>
    </lineage>
</organism>
<dbReference type="Proteomes" id="UP001304050">
    <property type="component" value="Unassembled WGS sequence"/>
</dbReference>
<name>A0ACC6MQY6_9HYPH</name>
<comment type="caution">
    <text evidence="1">The sequence shown here is derived from an EMBL/GenBank/DDBJ whole genome shotgun (WGS) entry which is preliminary data.</text>
</comment>
<proteinExistence type="predicted"/>
<protein>
    <submittedName>
        <fullName evidence="1">Type IV toxin-antitoxin system AbiEi family antitoxin domain-containing protein</fullName>
    </submittedName>
</protein>
<reference evidence="1" key="1">
    <citation type="submission" date="2023-12" db="EMBL/GenBank/DDBJ databases">
        <title>Diversity of Rhizobium in root nodule of phaseolus vulgaris.</title>
        <authorList>
            <person name="Wang H."/>
        </authorList>
    </citation>
    <scope>NUCLEOTIDE SEQUENCE</scope>
    <source>
        <strain evidence="1">MJ31</strain>
    </source>
</reference>
<gene>
    <name evidence="1" type="ORF">U8465_01095</name>
</gene>
<keyword evidence="2" id="KW-1185">Reference proteome</keyword>